<dbReference type="SMART" id="SM00849">
    <property type="entry name" value="Lactamase_B"/>
    <property type="match status" value="1"/>
</dbReference>
<dbReference type="Pfam" id="PF00753">
    <property type="entry name" value="Lactamase_B"/>
    <property type="match status" value="1"/>
</dbReference>
<keyword evidence="4 6" id="KW-1133">Transmembrane helix</keyword>
<evidence type="ECO:0000313" key="8">
    <source>
        <dbReference type="EMBL" id="TQV81327.1"/>
    </source>
</evidence>
<sequence>MLLMLAAAGGIALIGVLPALPPPWVLIPLSVLAVVLWLAPLLRALATFAAGLGWGLASGYLLLADQLQPAAQGRDINVTGEIVGLPQARETGQMLLLRPDAASAATLPSLIRLSWFGGPPLGTGDRCRLTVRLKAPRGLSNPGGFDYHTWLVGQGIGATGYVRDSPDNHCSGTATALSVGRWRQHLGRFLARESGQLNHVAFLQALTIGDRQAISETQWQVLRRTGTQHLMAISGLHIGLVATLGYLLGGLLGRVLVLCRPLSGAVRYTSVASSLSLAGVYAALAGFSLPTQRALVMVVLVHICLLRRRPVPIFHILSLTLLLVLLWSPLAAHSAGFWLSFGAVAALLLGFCGRRLVATGRGWRYLRQTVWSQWVVLVGLLVPLSCLGLPAAPLAPLANTVAIPLVSWLVVPPLLSACLLADIAPGLSRAALASADVAFDGVWRYLLWVDALAPPVQPLATGPVVLMLALSGGLLLLGPRHLPLRWLGLCCLLPLWLPPTGDQPPLRITVLDVGQGLAVVIATPGRTLVYDAGPRFSERFDAGSDIVAPFLQHRRIRTIDRLIVSHGDIDHSGGARALVAAVPTGLVLAGEADPMPGAVLSPCRAGTSWQWDAVTFTLLAPALAWDEADNIGAGNDRSCVLLVEYAEQRILLPGDISVRSEVKLLAAGSVAGPLSVLVAPHHGSNTSSSPAWVDALQPAFVVFSTGYGNRYRHPHAAVVERYRAGGAVLLNTAVTGAVEFVWHADTAPAVIRYRQRQRRYWFAESP</sequence>
<keyword evidence="2" id="KW-1003">Cell membrane</keyword>
<evidence type="ECO:0000256" key="6">
    <source>
        <dbReference type="SAM" id="Phobius"/>
    </source>
</evidence>
<dbReference type="InterPro" id="IPR001279">
    <property type="entry name" value="Metallo-B-lactamas"/>
</dbReference>
<dbReference type="Proteomes" id="UP000319732">
    <property type="component" value="Unassembled WGS sequence"/>
</dbReference>
<dbReference type="NCBIfam" id="TIGR00361">
    <property type="entry name" value="ComEC_Rec2"/>
    <property type="match status" value="1"/>
</dbReference>
<dbReference type="InterPro" id="IPR036866">
    <property type="entry name" value="RibonucZ/Hydroxyglut_hydro"/>
</dbReference>
<feature type="transmembrane region" description="Helical" evidence="6">
    <location>
        <begin position="42"/>
        <end position="64"/>
    </location>
</feature>
<evidence type="ECO:0000256" key="1">
    <source>
        <dbReference type="ARBA" id="ARBA00004651"/>
    </source>
</evidence>
<dbReference type="CDD" id="cd07731">
    <property type="entry name" value="ComA-like_MBL-fold"/>
    <property type="match status" value="1"/>
</dbReference>
<dbReference type="InterPro" id="IPR025405">
    <property type="entry name" value="DUF4131"/>
</dbReference>
<accession>A0A545TVS5</accession>
<dbReference type="NCBIfam" id="TIGR00360">
    <property type="entry name" value="ComEC_N-term"/>
    <property type="match status" value="1"/>
</dbReference>
<keyword evidence="3 6" id="KW-0812">Transmembrane</keyword>
<feature type="transmembrane region" description="Helical" evidence="6">
    <location>
        <begin position="268"/>
        <end position="289"/>
    </location>
</feature>
<dbReference type="InterPro" id="IPR035681">
    <property type="entry name" value="ComA-like_MBL"/>
</dbReference>
<dbReference type="Gene3D" id="3.60.15.10">
    <property type="entry name" value="Ribonuclease Z/Hydroxyacylglutathione hydrolase-like"/>
    <property type="match status" value="1"/>
</dbReference>
<gene>
    <name evidence="8" type="ORF">FKG94_09560</name>
</gene>
<dbReference type="EMBL" id="VHSG01000008">
    <property type="protein sequence ID" value="TQV81327.1"/>
    <property type="molecule type" value="Genomic_DNA"/>
</dbReference>
<dbReference type="OrthoDB" id="9761531at2"/>
<dbReference type="PANTHER" id="PTHR30619">
    <property type="entry name" value="DNA INTERNALIZATION/COMPETENCE PROTEIN COMEC/REC2"/>
    <property type="match status" value="1"/>
</dbReference>
<evidence type="ECO:0000259" key="7">
    <source>
        <dbReference type="SMART" id="SM00849"/>
    </source>
</evidence>
<name>A0A545TVS5_9GAMM</name>
<dbReference type="InterPro" id="IPR004477">
    <property type="entry name" value="ComEC_N"/>
</dbReference>
<comment type="subcellular location">
    <subcellularLocation>
        <location evidence="1">Cell membrane</location>
        <topology evidence="1">Multi-pass membrane protein</topology>
    </subcellularLocation>
</comment>
<protein>
    <submittedName>
        <fullName evidence="8">DNA internalization-related competence protein ComEC/Rec2</fullName>
    </submittedName>
</protein>
<proteinExistence type="predicted"/>
<feature type="domain" description="Metallo-beta-lactamase" evidence="7">
    <location>
        <begin position="515"/>
        <end position="707"/>
    </location>
</feature>
<dbReference type="RefSeq" id="WP_142903988.1">
    <property type="nucleotide sequence ID" value="NZ_ML660091.1"/>
</dbReference>
<dbReference type="GO" id="GO:0030420">
    <property type="term" value="P:establishment of competence for transformation"/>
    <property type="evidence" value="ECO:0007669"/>
    <property type="project" value="InterPro"/>
</dbReference>
<dbReference type="AlphaFoldDB" id="A0A545TVS5"/>
<feature type="transmembrane region" description="Helical" evidence="6">
    <location>
        <begin position="310"/>
        <end position="329"/>
    </location>
</feature>
<organism evidence="8 9">
    <name type="scientific">Exilibacterium tricleocarpae</name>
    <dbReference type="NCBI Taxonomy" id="2591008"/>
    <lineage>
        <taxon>Bacteria</taxon>
        <taxon>Pseudomonadati</taxon>
        <taxon>Pseudomonadota</taxon>
        <taxon>Gammaproteobacteria</taxon>
        <taxon>Cellvibrionales</taxon>
        <taxon>Cellvibrionaceae</taxon>
        <taxon>Exilibacterium</taxon>
    </lineage>
</organism>
<dbReference type="Pfam" id="PF13567">
    <property type="entry name" value="DUF4131"/>
    <property type="match status" value="1"/>
</dbReference>
<dbReference type="PANTHER" id="PTHR30619:SF1">
    <property type="entry name" value="RECOMBINATION PROTEIN 2"/>
    <property type="match status" value="1"/>
</dbReference>
<dbReference type="SUPFAM" id="SSF56281">
    <property type="entry name" value="Metallo-hydrolase/oxidoreductase"/>
    <property type="match status" value="1"/>
</dbReference>
<evidence type="ECO:0000256" key="5">
    <source>
        <dbReference type="ARBA" id="ARBA00023136"/>
    </source>
</evidence>
<dbReference type="GO" id="GO:0005886">
    <property type="term" value="C:plasma membrane"/>
    <property type="evidence" value="ECO:0007669"/>
    <property type="project" value="UniProtKB-SubCell"/>
</dbReference>
<dbReference type="InterPro" id="IPR004797">
    <property type="entry name" value="Competence_ComEC/Rec2"/>
</dbReference>
<dbReference type="Pfam" id="PF03772">
    <property type="entry name" value="Competence"/>
    <property type="match status" value="1"/>
</dbReference>
<evidence type="ECO:0000256" key="3">
    <source>
        <dbReference type="ARBA" id="ARBA00022692"/>
    </source>
</evidence>
<comment type="caution">
    <text evidence="8">The sequence shown here is derived from an EMBL/GenBank/DDBJ whole genome shotgun (WGS) entry which is preliminary data.</text>
</comment>
<feature type="transmembrane region" description="Helical" evidence="6">
    <location>
        <begin position="335"/>
        <end position="353"/>
    </location>
</feature>
<evidence type="ECO:0000313" key="9">
    <source>
        <dbReference type="Proteomes" id="UP000319732"/>
    </source>
</evidence>
<feature type="transmembrane region" description="Helical" evidence="6">
    <location>
        <begin position="230"/>
        <end position="248"/>
    </location>
</feature>
<reference evidence="8 9" key="1">
    <citation type="submission" date="2019-06" db="EMBL/GenBank/DDBJ databases">
        <title>Whole genome sequence for Cellvibrionaceae sp. R142.</title>
        <authorList>
            <person name="Wang G."/>
        </authorList>
    </citation>
    <scope>NUCLEOTIDE SEQUENCE [LARGE SCALE GENOMIC DNA]</scope>
    <source>
        <strain evidence="8 9">R142</strain>
    </source>
</reference>
<evidence type="ECO:0000256" key="2">
    <source>
        <dbReference type="ARBA" id="ARBA00022475"/>
    </source>
</evidence>
<keyword evidence="9" id="KW-1185">Reference proteome</keyword>
<keyword evidence="5 6" id="KW-0472">Membrane</keyword>
<dbReference type="InterPro" id="IPR052159">
    <property type="entry name" value="Competence_DNA_uptake"/>
</dbReference>
<feature type="transmembrane region" description="Helical" evidence="6">
    <location>
        <begin position="374"/>
        <end position="395"/>
    </location>
</feature>
<evidence type="ECO:0000256" key="4">
    <source>
        <dbReference type="ARBA" id="ARBA00022989"/>
    </source>
</evidence>